<dbReference type="PANTHER" id="PTHR21563:SF3">
    <property type="entry name" value="ZINC FINGER C3H1 DOMAIN-CONTAINING PROTEIN"/>
    <property type="match status" value="1"/>
</dbReference>
<accession>A0AAN6WWY2</accession>
<sequence length="1209" mass="130546">MSHYPFQWPYGQYQAHGHIPPPPPPPPPPQPQQQFGYQQPESYSAAPPPPHVYNPPYGAAAAAIDANRHTAQGSFHYNAAQIPGLGAATSPPSGNPYHVGSVPSAWAQQPHYSGSVANFHVPPPHAIPPFTTQQPQHQHANGRANAHVQTRAPAPIENTVTASIEMEEGELSEGQFEDLYEPRQESRPSTAAKPTPKTLVSSANASQPTSAADTPDAGFYADEEDETTSKSDQGRERSTSYSPFLSPRETQDDSPASKGPGIIPQDSQYRLTSSDRSEENNAGRRGKQPATRTVAGSSDETDPGTQALAPSSASAFANNDTADLSDPDPAHPKDYLKSFKSLTEAKKEAQKAILRLWPLGVKYPTYIEEGFDEKVIKRLFGDLHLELPKEAAPLETEKPQPVQGVASLLPKLAQAVPMQQSPQQQKPAAAVKDPTTAPEKSGEERKDRIARLLAAKAAKGPAAAPPKPVAPPQPKPDAISALPSSAAPAVGPSSKGKAWGEKERILQAKIAALHKSREAQALKSGTQGGNLTTGSAIPQVDGAAVAPAPANTGPLVPLAQPTPSQPNSGIQALVVSADKQLTTVNQRKRPVAADFVDYSSAPGSLKRPFGKVRNETSLIIDLSDASDDEEMEMDMGSPVEDTSPIQSREGATSRGPSIRDFPPLPDVHRPVSSPAPSQTPPGGLVNGKRHHTELTLKEREIQEMRRKIALAEAKRKAKKSSTPVQAAPELKDSDASRQSRNEQDVRSRSPSHVNRPSSQSPMDPSSTTLPKGSAKLRLDPLLKEERRGRIVSLDLPRVDSSLEEKLRQLEELRAAEERLRAEIEKERVRKELLKEELELLAATSSEDDAQRLAANLRNTTEVHASRPEDTSKDVEASASGQSSASDSGDSTDISMEESGFPDHQSKGDAAIRESVEGETVTADTQVRLGEDGDDTVSRAEDLEQGEIHEFTSEEDSVAFGQSLETTVTHESPNGSEGLVGPAPEEAGPNPANNDDTIPMELDSRSPSPGADSLTLNDIDTDSDANPAQQGSVSLPDQISSTTQPREEVQEIEAEATGEEAHQEPKQQRGDALMSYESPLRIFRAYRFHPDFKKSVAGGLKSLTYSNKIDPLKVFCPYELDNQQCPENCEFQHFSSITIPDDHILVQLGKADDFSNEQRPRFIQGLRELLASFRTHKGRDFDSISRGIIEYRSRFLGDKSKILNLGSVSI</sequence>
<feature type="compositionally biased region" description="Low complexity" evidence="1">
    <location>
        <begin position="128"/>
        <end position="139"/>
    </location>
</feature>
<reference evidence="2" key="1">
    <citation type="journal article" date="2023" name="Mol. Phylogenet. Evol.">
        <title>Genome-scale phylogeny and comparative genomics of the fungal order Sordariales.</title>
        <authorList>
            <person name="Hensen N."/>
            <person name="Bonometti L."/>
            <person name="Westerberg I."/>
            <person name="Brannstrom I.O."/>
            <person name="Guillou S."/>
            <person name="Cros-Aarteil S."/>
            <person name="Calhoun S."/>
            <person name="Haridas S."/>
            <person name="Kuo A."/>
            <person name="Mondo S."/>
            <person name="Pangilinan J."/>
            <person name="Riley R."/>
            <person name="LaButti K."/>
            <person name="Andreopoulos B."/>
            <person name="Lipzen A."/>
            <person name="Chen C."/>
            <person name="Yan M."/>
            <person name="Daum C."/>
            <person name="Ng V."/>
            <person name="Clum A."/>
            <person name="Steindorff A."/>
            <person name="Ohm R.A."/>
            <person name="Martin F."/>
            <person name="Silar P."/>
            <person name="Natvig D.O."/>
            <person name="Lalanne C."/>
            <person name="Gautier V."/>
            <person name="Ament-Velasquez S.L."/>
            <person name="Kruys A."/>
            <person name="Hutchinson M.I."/>
            <person name="Powell A.J."/>
            <person name="Barry K."/>
            <person name="Miller A.N."/>
            <person name="Grigoriev I.V."/>
            <person name="Debuchy R."/>
            <person name="Gladieux P."/>
            <person name="Hiltunen Thoren M."/>
            <person name="Johannesson H."/>
        </authorList>
    </citation>
    <scope>NUCLEOTIDE SEQUENCE</scope>
    <source>
        <strain evidence="2">PSN309</strain>
    </source>
</reference>
<feature type="region of interest" description="Disordered" evidence="1">
    <location>
        <begin position="413"/>
        <end position="502"/>
    </location>
</feature>
<dbReference type="AlphaFoldDB" id="A0AAN6WWY2"/>
<evidence type="ECO:0000313" key="3">
    <source>
        <dbReference type="Proteomes" id="UP001302126"/>
    </source>
</evidence>
<dbReference type="Proteomes" id="UP001302126">
    <property type="component" value="Unassembled WGS sequence"/>
</dbReference>
<dbReference type="GO" id="GO:0005634">
    <property type="term" value="C:nucleus"/>
    <property type="evidence" value="ECO:0007669"/>
    <property type="project" value="TreeGrafter"/>
</dbReference>
<feature type="compositionally biased region" description="Low complexity" evidence="1">
    <location>
        <begin position="413"/>
        <end position="430"/>
    </location>
</feature>
<dbReference type="PANTHER" id="PTHR21563">
    <property type="entry name" value="ZINC FINGER C3H1 DOMAIN-CONTAINING PROTEIN"/>
    <property type="match status" value="1"/>
</dbReference>
<evidence type="ECO:0000256" key="1">
    <source>
        <dbReference type="SAM" id="MobiDB-lite"/>
    </source>
</evidence>
<feature type="compositionally biased region" description="Basic and acidic residues" evidence="1">
    <location>
        <begin position="273"/>
        <end position="282"/>
    </location>
</feature>
<feature type="compositionally biased region" description="Basic and acidic residues" evidence="1">
    <location>
        <begin position="1058"/>
        <end position="1068"/>
    </location>
</feature>
<dbReference type="GO" id="GO:0000178">
    <property type="term" value="C:exosome (RNase complex)"/>
    <property type="evidence" value="ECO:0007669"/>
    <property type="project" value="TreeGrafter"/>
</dbReference>
<feature type="compositionally biased region" description="Low complexity" evidence="1">
    <location>
        <begin position="876"/>
        <end position="893"/>
    </location>
</feature>
<dbReference type="InterPro" id="IPR039278">
    <property type="entry name" value="Red1"/>
</dbReference>
<evidence type="ECO:0000313" key="2">
    <source>
        <dbReference type="EMBL" id="KAK4189769.1"/>
    </source>
</evidence>
<feature type="compositionally biased region" description="Polar residues" evidence="1">
    <location>
        <begin position="1013"/>
        <end position="1043"/>
    </location>
</feature>
<feature type="compositionally biased region" description="Polar residues" evidence="1">
    <location>
        <begin position="748"/>
        <end position="770"/>
    </location>
</feature>
<feature type="region of interest" description="Disordered" evidence="1">
    <location>
        <begin position="167"/>
        <end position="332"/>
    </location>
</feature>
<feature type="compositionally biased region" description="Polar residues" evidence="1">
    <location>
        <begin position="962"/>
        <end position="974"/>
    </location>
</feature>
<protein>
    <submittedName>
        <fullName evidence="2">Protein red1</fullName>
    </submittedName>
</protein>
<organism evidence="2 3">
    <name type="scientific">Podospora australis</name>
    <dbReference type="NCBI Taxonomy" id="1536484"/>
    <lineage>
        <taxon>Eukaryota</taxon>
        <taxon>Fungi</taxon>
        <taxon>Dikarya</taxon>
        <taxon>Ascomycota</taxon>
        <taxon>Pezizomycotina</taxon>
        <taxon>Sordariomycetes</taxon>
        <taxon>Sordariomycetidae</taxon>
        <taxon>Sordariales</taxon>
        <taxon>Podosporaceae</taxon>
        <taxon>Podospora</taxon>
    </lineage>
</organism>
<feature type="region of interest" description="Disordered" evidence="1">
    <location>
        <begin position="620"/>
        <end position="783"/>
    </location>
</feature>
<keyword evidence="3" id="KW-1185">Reference proteome</keyword>
<feature type="compositionally biased region" description="Basic and acidic residues" evidence="1">
    <location>
        <begin position="729"/>
        <end position="747"/>
    </location>
</feature>
<feature type="compositionally biased region" description="Basic and acidic residues" evidence="1">
    <location>
        <begin position="692"/>
        <end position="706"/>
    </location>
</feature>
<feature type="compositionally biased region" description="Basic and acidic residues" evidence="1">
    <location>
        <begin position="863"/>
        <end position="875"/>
    </location>
</feature>
<feature type="compositionally biased region" description="Polar residues" evidence="1">
    <location>
        <begin position="198"/>
        <end position="212"/>
    </location>
</feature>
<proteinExistence type="predicted"/>
<feature type="compositionally biased region" description="Pro residues" evidence="1">
    <location>
        <begin position="19"/>
        <end position="31"/>
    </location>
</feature>
<feature type="compositionally biased region" description="Low complexity" evidence="1">
    <location>
        <begin position="476"/>
        <end position="494"/>
    </location>
</feature>
<gene>
    <name evidence="2" type="ORF">QBC35DRAFT_129185</name>
</gene>
<feature type="region of interest" description="Disordered" evidence="1">
    <location>
        <begin position="114"/>
        <end position="153"/>
    </location>
</feature>
<feature type="compositionally biased region" description="Pro residues" evidence="1">
    <location>
        <begin position="463"/>
        <end position="475"/>
    </location>
</feature>
<dbReference type="EMBL" id="MU864372">
    <property type="protein sequence ID" value="KAK4189769.1"/>
    <property type="molecule type" value="Genomic_DNA"/>
</dbReference>
<feature type="compositionally biased region" description="Polar residues" evidence="1">
    <location>
        <begin position="308"/>
        <end position="322"/>
    </location>
</feature>
<comment type="caution">
    <text evidence="2">The sequence shown here is derived from an EMBL/GenBank/DDBJ whole genome shotgun (WGS) entry which is preliminary data.</text>
</comment>
<feature type="compositionally biased region" description="Low complexity" evidence="1">
    <location>
        <begin position="980"/>
        <end position="993"/>
    </location>
</feature>
<feature type="compositionally biased region" description="Basic and acidic residues" evidence="1">
    <location>
        <begin position="935"/>
        <end position="951"/>
    </location>
</feature>
<feature type="compositionally biased region" description="Acidic residues" evidence="1">
    <location>
        <begin position="624"/>
        <end position="633"/>
    </location>
</feature>
<feature type="region of interest" description="Disordered" evidence="1">
    <location>
        <begin position="12"/>
        <end position="57"/>
    </location>
</feature>
<feature type="region of interest" description="Disordered" evidence="1">
    <location>
        <begin position="840"/>
        <end position="1070"/>
    </location>
</feature>
<reference evidence="2" key="2">
    <citation type="submission" date="2023-05" db="EMBL/GenBank/DDBJ databases">
        <authorList>
            <consortium name="Lawrence Berkeley National Laboratory"/>
            <person name="Steindorff A."/>
            <person name="Hensen N."/>
            <person name="Bonometti L."/>
            <person name="Westerberg I."/>
            <person name="Brannstrom I.O."/>
            <person name="Guillou S."/>
            <person name="Cros-Aarteil S."/>
            <person name="Calhoun S."/>
            <person name="Haridas S."/>
            <person name="Kuo A."/>
            <person name="Mondo S."/>
            <person name="Pangilinan J."/>
            <person name="Riley R."/>
            <person name="Labutti K."/>
            <person name="Andreopoulos B."/>
            <person name="Lipzen A."/>
            <person name="Chen C."/>
            <person name="Yanf M."/>
            <person name="Daum C."/>
            <person name="Ng V."/>
            <person name="Clum A."/>
            <person name="Ohm R."/>
            <person name="Martin F."/>
            <person name="Silar P."/>
            <person name="Natvig D."/>
            <person name="Lalanne C."/>
            <person name="Gautier V."/>
            <person name="Ament-Velasquez S.L."/>
            <person name="Kruys A."/>
            <person name="Hutchinson M.I."/>
            <person name="Powell A.J."/>
            <person name="Barry K."/>
            <person name="Miller A.N."/>
            <person name="Grigoriev I.V."/>
            <person name="Debuchy R."/>
            <person name="Gladieux P."/>
            <person name="Thoren M.H."/>
            <person name="Johannesson H."/>
        </authorList>
    </citation>
    <scope>NUCLEOTIDE SEQUENCE</scope>
    <source>
        <strain evidence="2">PSN309</strain>
    </source>
</reference>
<feature type="compositionally biased region" description="Basic and acidic residues" evidence="1">
    <location>
        <begin position="440"/>
        <end position="450"/>
    </location>
</feature>
<feature type="compositionally biased region" description="Basic and acidic residues" evidence="1">
    <location>
        <begin position="903"/>
        <end position="915"/>
    </location>
</feature>
<feature type="compositionally biased region" description="Basic and acidic residues" evidence="1">
    <location>
        <begin position="227"/>
        <end position="238"/>
    </location>
</feature>
<name>A0AAN6WWY2_9PEZI</name>
<feature type="compositionally biased region" description="Acidic residues" evidence="1">
    <location>
        <begin position="167"/>
        <end position="179"/>
    </location>
</feature>